<feature type="transmembrane region" description="Helical" evidence="1">
    <location>
        <begin position="66"/>
        <end position="85"/>
    </location>
</feature>
<feature type="transmembrane region" description="Helical" evidence="1">
    <location>
        <begin position="28"/>
        <end position="46"/>
    </location>
</feature>
<reference evidence="2" key="2">
    <citation type="submission" date="2024-07" db="EMBL/GenBank/DDBJ databases">
        <title>A complete genome sequence for Pseudomonas syringae CC1417.</title>
        <authorList>
            <person name="Baltrus D.A."/>
        </authorList>
    </citation>
    <scope>NUCLEOTIDE SEQUENCE</scope>
    <source>
        <strain evidence="2">CC1417</strain>
    </source>
</reference>
<gene>
    <name evidence="2" type="ORF">N011_22415</name>
</gene>
<dbReference type="EMBL" id="CP159362">
    <property type="protein sequence ID" value="XCN67210.1"/>
    <property type="molecule type" value="Genomic_DNA"/>
</dbReference>
<feature type="transmembrane region" description="Helical" evidence="1">
    <location>
        <begin position="147"/>
        <end position="167"/>
    </location>
</feature>
<organism evidence="2">
    <name type="scientific">Pseudomonas syringae CC1417</name>
    <dbReference type="NCBI Taxonomy" id="1357272"/>
    <lineage>
        <taxon>Bacteria</taxon>
        <taxon>Pseudomonadati</taxon>
        <taxon>Pseudomonadota</taxon>
        <taxon>Gammaproteobacteria</taxon>
        <taxon>Pseudomonadales</taxon>
        <taxon>Pseudomonadaceae</taxon>
        <taxon>Pseudomonas</taxon>
        <taxon>Pseudomonas syringae</taxon>
    </lineage>
</organism>
<sequence length="246" mass="28297">MADSASGMSKVLTTTTTFIEKAIEFRHFMLIVSFLLALDSCLIIFYQKNLLESFLSLNAPEVDAAGALIFLGLFAFLMSLLFPAMRQLLLGLTRYLWVKMSVHLPRPSPDYDYEYTGYVRRRAITERDKLLMDLVYKQEEVTHDHNVNMNIGFAVVMLFVLNFWMLGTAQLMTLTQVAATLPDVVKGFWLTGLVYISYGVFLTFMSAIFWMSLNPERQNKMYLPESEAEKATRIEKQTARRKMYLG</sequence>
<protein>
    <submittedName>
        <fullName evidence="2">Uncharacterized protein</fullName>
    </submittedName>
</protein>
<dbReference type="RefSeq" id="WP_152534859.1">
    <property type="nucleotide sequence ID" value="NZ_CP159362.1"/>
</dbReference>
<keyword evidence="1" id="KW-0472">Membrane</keyword>
<proteinExistence type="predicted"/>
<evidence type="ECO:0000313" key="2">
    <source>
        <dbReference type="EMBL" id="XCN67210.1"/>
    </source>
</evidence>
<keyword evidence="1" id="KW-0812">Transmembrane</keyword>
<keyword evidence="1" id="KW-1133">Transmembrane helix</keyword>
<feature type="transmembrane region" description="Helical" evidence="1">
    <location>
        <begin position="187"/>
        <end position="211"/>
    </location>
</feature>
<evidence type="ECO:0000256" key="1">
    <source>
        <dbReference type="SAM" id="Phobius"/>
    </source>
</evidence>
<dbReference type="AlphaFoldDB" id="A0AAU8LF78"/>
<name>A0AAU8LF78_PSESX</name>
<accession>A0AAU8LF78</accession>
<reference evidence="2" key="1">
    <citation type="journal article" date="2014" name="Genome Announc.">
        <title>Draft Genome Sequences of a Phylogenetically Diverse Suite of Pseudomonas syringae Strains from Multiple Source Populations.</title>
        <authorList>
            <person name="Baltrus D.A."/>
            <person name="Yourstone S."/>
            <person name="Lind A."/>
            <person name="Guilbaud C."/>
            <person name="Sands D.C."/>
            <person name="Jones C.D."/>
            <person name="Morris C.E."/>
            <person name="Dangl J.L."/>
        </authorList>
    </citation>
    <scope>NUCLEOTIDE SEQUENCE</scope>
    <source>
        <strain evidence="2">CC1417</strain>
    </source>
</reference>